<feature type="non-terminal residue" evidence="1">
    <location>
        <position position="1"/>
    </location>
</feature>
<sequence length="133" mass="15148">EETGIWQHFGRNNLSGFMKELVHKSGIEVDGLLTNHYGRMTSAQLMQNVNAEEQVIMKITGHQSVDSKLFSPKARIYFTDANDTKRYSNPKRVSSVGVESNNNGRVWHLGVDLSYPEGRVYGVFYEAIFDFEN</sequence>
<dbReference type="GO" id="GO:0003677">
    <property type="term" value="F:DNA binding"/>
    <property type="evidence" value="ECO:0007669"/>
    <property type="project" value="InterPro"/>
</dbReference>
<accession>A0A9N9GR02</accession>
<organism evidence="1 2">
    <name type="scientific">Funneliformis mosseae</name>
    <name type="common">Endomycorrhizal fungus</name>
    <name type="synonym">Glomus mosseae</name>
    <dbReference type="NCBI Taxonomy" id="27381"/>
    <lineage>
        <taxon>Eukaryota</taxon>
        <taxon>Fungi</taxon>
        <taxon>Fungi incertae sedis</taxon>
        <taxon>Mucoromycota</taxon>
        <taxon>Glomeromycotina</taxon>
        <taxon>Glomeromycetes</taxon>
        <taxon>Glomerales</taxon>
        <taxon>Glomeraceae</taxon>
        <taxon>Funneliformis</taxon>
    </lineage>
</organism>
<dbReference type="SUPFAM" id="SSF56349">
    <property type="entry name" value="DNA breaking-rejoining enzymes"/>
    <property type="match status" value="1"/>
</dbReference>
<dbReference type="EMBL" id="CAJVPP010003396">
    <property type="protein sequence ID" value="CAG8628359.1"/>
    <property type="molecule type" value="Genomic_DNA"/>
</dbReference>
<comment type="caution">
    <text evidence="1">The sequence shown here is derived from an EMBL/GenBank/DDBJ whole genome shotgun (WGS) entry which is preliminary data.</text>
</comment>
<evidence type="ECO:0000313" key="2">
    <source>
        <dbReference type="Proteomes" id="UP000789375"/>
    </source>
</evidence>
<evidence type="ECO:0000313" key="1">
    <source>
        <dbReference type="EMBL" id="CAG8628359.1"/>
    </source>
</evidence>
<protein>
    <submittedName>
        <fullName evidence="1">4962_t:CDS:1</fullName>
    </submittedName>
</protein>
<keyword evidence="2" id="KW-1185">Reference proteome</keyword>
<dbReference type="AlphaFoldDB" id="A0A9N9GR02"/>
<name>A0A9N9GR02_FUNMO</name>
<dbReference type="Proteomes" id="UP000789375">
    <property type="component" value="Unassembled WGS sequence"/>
</dbReference>
<gene>
    <name evidence="1" type="ORF">FMOSSE_LOCUS10352</name>
</gene>
<proteinExistence type="predicted"/>
<reference evidence="1" key="1">
    <citation type="submission" date="2021-06" db="EMBL/GenBank/DDBJ databases">
        <authorList>
            <person name="Kallberg Y."/>
            <person name="Tangrot J."/>
            <person name="Rosling A."/>
        </authorList>
    </citation>
    <scope>NUCLEOTIDE SEQUENCE</scope>
    <source>
        <strain evidence="1">87-6 pot B 2015</strain>
    </source>
</reference>
<dbReference type="InterPro" id="IPR011010">
    <property type="entry name" value="DNA_brk_join_enz"/>
</dbReference>